<feature type="transmembrane region" description="Helical" evidence="6">
    <location>
        <begin position="432"/>
        <end position="450"/>
    </location>
</feature>
<dbReference type="InterPro" id="IPR036249">
    <property type="entry name" value="Thioredoxin-like_sf"/>
</dbReference>
<dbReference type="Proteomes" id="UP000010310">
    <property type="component" value="Unassembled WGS sequence"/>
</dbReference>
<feature type="transmembrane region" description="Helical" evidence="6">
    <location>
        <begin position="330"/>
        <end position="360"/>
    </location>
</feature>
<evidence type="ECO:0000256" key="2">
    <source>
        <dbReference type="ARBA" id="ARBA00022692"/>
    </source>
</evidence>
<keyword evidence="3" id="KW-0201">Cytochrome c-type biogenesis</keyword>
<dbReference type="InterPro" id="IPR003834">
    <property type="entry name" value="Cyt_c_assmbl_TM_dom"/>
</dbReference>
<dbReference type="EMBL" id="AMWX01000001">
    <property type="protein sequence ID" value="EKO37097.1"/>
    <property type="molecule type" value="Genomic_DNA"/>
</dbReference>
<accession>K6FES9</accession>
<sequence>MQEGWHTYWENPGDSGDPFEVKWVTDPGIIIENVEWPTPSSIPYPPLMTFGYEGDVIFPFKVFRSLDSSIENINAELEFLICADICIPEKASLSLNLRSAKPDPMLSRAISALPNEFIKTNSFIENGYLKVTFQSVNPLNEVYFFPRELDLLVYETSQQLDQLEDGLYQLSLPLQNKGPVEFSGILAINGKGFQVQETLTNAPSLSLWKAIIFALIGGLILNLMPCVFPVISLKVLSFVSMGGNDQNKIRNHALLFSCGVIATFLAIAITLLVIRSSGAMIGWGYQLQSPMIVGILTLVMIAIGLILLTKINLMVGLSSIGSSAQRRNDYFGSFSTGVLAVVVASPCTAPFMGAAIGYALLQPSVATLPIFLSLALGFAGPYLLLALKPKWISSLPKPGPWMEHLKQFFAFPMLATALWLMWVFMLQTSGDALILLLILGLLLGASIWMIDTFSSKWKWSGIIMTALISMQVLNDLPVRDNTELTDSSVQRWSLMTESEMQSMNQAYLINFTAAWCITCQANEKAALSRPRVKEYLNQEDITYIKADWTNRDDDIARGLAKYERSGIPLYIFWKPGMKNSKILPAVLTEDLLLQALQ</sequence>
<evidence type="ECO:0000313" key="9">
    <source>
        <dbReference type="EMBL" id="EKO37097.1"/>
    </source>
</evidence>
<dbReference type="GO" id="GO:0015035">
    <property type="term" value="F:protein-disulfide reductase activity"/>
    <property type="evidence" value="ECO:0007669"/>
    <property type="project" value="TreeGrafter"/>
</dbReference>
<dbReference type="SUPFAM" id="SSF52833">
    <property type="entry name" value="Thioredoxin-like"/>
    <property type="match status" value="1"/>
</dbReference>
<evidence type="ECO:0000256" key="6">
    <source>
        <dbReference type="SAM" id="Phobius"/>
    </source>
</evidence>
<dbReference type="GO" id="GO:0017004">
    <property type="term" value="P:cytochrome complex assembly"/>
    <property type="evidence" value="ECO:0007669"/>
    <property type="project" value="UniProtKB-KW"/>
</dbReference>
<proteinExistence type="predicted"/>
<feature type="transmembrane region" description="Helical" evidence="6">
    <location>
        <begin position="408"/>
        <end position="426"/>
    </location>
</feature>
<reference evidence="9 10" key="1">
    <citation type="submission" date="2012-09" db="EMBL/GenBank/DDBJ databases">
        <authorList>
            <person name="Dupont C.L."/>
            <person name="Rusch D.B."/>
            <person name="Lombardo M.-J."/>
            <person name="Novotny M."/>
            <person name="Yee-Greenbaum J."/>
            <person name="Laskin R."/>
        </authorList>
    </citation>
    <scope>NUCLEOTIDE SEQUENCE [LARGE SCALE GENOMIC DNA]</scope>
    <source>
        <strain evidence="9">SAR86E</strain>
    </source>
</reference>
<dbReference type="InterPro" id="IPR028250">
    <property type="entry name" value="DsbDN"/>
</dbReference>
<dbReference type="Pfam" id="PF02683">
    <property type="entry name" value="DsbD_TM"/>
    <property type="match status" value="1"/>
</dbReference>
<feature type="transmembrane region" description="Helical" evidence="6">
    <location>
        <begin position="207"/>
        <end position="232"/>
    </location>
</feature>
<organism evidence="9 10">
    <name type="scientific">SAR86 cluster bacterium SAR86E</name>
    <dbReference type="NCBI Taxonomy" id="1208365"/>
    <lineage>
        <taxon>Bacteria</taxon>
        <taxon>Pseudomonadati</taxon>
        <taxon>Pseudomonadota</taxon>
        <taxon>Gammaproteobacteria</taxon>
        <taxon>SAR86 cluster</taxon>
    </lineage>
</organism>
<evidence type="ECO:0000256" key="5">
    <source>
        <dbReference type="ARBA" id="ARBA00023136"/>
    </source>
</evidence>
<evidence type="ECO:0000259" key="7">
    <source>
        <dbReference type="Pfam" id="PF02683"/>
    </source>
</evidence>
<comment type="caution">
    <text evidence="9">The sequence shown here is derived from an EMBL/GenBank/DDBJ whole genome shotgun (WGS) entry which is preliminary data.</text>
</comment>
<dbReference type="PANTHER" id="PTHR32234">
    <property type="entry name" value="THIOL:DISULFIDE INTERCHANGE PROTEIN DSBD"/>
    <property type="match status" value="1"/>
</dbReference>
<evidence type="ECO:0000313" key="10">
    <source>
        <dbReference type="Proteomes" id="UP000010310"/>
    </source>
</evidence>
<feature type="transmembrane region" description="Helical" evidence="6">
    <location>
        <begin position="366"/>
        <end position="387"/>
    </location>
</feature>
<name>K6FES9_9GAMM</name>
<keyword evidence="10" id="KW-1185">Reference proteome</keyword>
<dbReference type="PANTHER" id="PTHR32234:SF3">
    <property type="entry name" value="SUPPRESSION OF COPPER SENSITIVITY PROTEIN"/>
    <property type="match status" value="1"/>
</dbReference>
<keyword evidence="5 6" id="KW-0472">Membrane</keyword>
<dbReference type="PATRIC" id="fig|1208365.4.peg.396"/>
<protein>
    <submittedName>
        <fullName evidence="9">Cytochrome C biogenesis protein transmembrane region</fullName>
    </submittedName>
</protein>
<feature type="transmembrane region" description="Helical" evidence="6">
    <location>
        <begin position="253"/>
        <end position="275"/>
    </location>
</feature>
<feature type="transmembrane region" description="Helical" evidence="6">
    <location>
        <begin position="287"/>
        <end position="309"/>
    </location>
</feature>
<dbReference type="GO" id="GO:0045454">
    <property type="term" value="P:cell redox homeostasis"/>
    <property type="evidence" value="ECO:0007669"/>
    <property type="project" value="TreeGrafter"/>
</dbReference>
<evidence type="ECO:0000256" key="4">
    <source>
        <dbReference type="ARBA" id="ARBA00022989"/>
    </source>
</evidence>
<gene>
    <name evidence="9" type="ORF">B273_0401</name>
</gene>
<dbReference type="AlphaFoldDB" id="K6FES9"/>
<evidence type="ECO:0000259" key="8">
    <source>
        <dbReference type="Pfam" id="PF11412"/>
    </source>
</evidence>
<dbReference type="GO" id="GO:0016020">
    <property type="term" value="C:membrane"/>
    <property type="evidence" value="ECO:0007669"/>
    <property type="project" value="UniProtKB-SubCell"/>
</dbReference>
<keyword evidence="4 6" id="KW-1133">Transmembrane helix</keyword>
<comment type="subcellular location">
    <subcellularLocation>
        <location evidence="1">Membrane</location>
        <topology evidence="1">Multi-pass membrane protein</topology>
    </subcellularLocation>
</comment>
<dbReference type="Gene3D" id="3.40.30.10">
    <property type="entry name" value="Glutaredoxin"/>
    <property type="match status" value="1"/>
</dbReference>
<dbReference type="Pfam" id="PF13899">
    <property type="entry name" value="Thioredoxin_7"/>
    <property type="match status" value="1"/>
</dbReference>
<dbReference type="STRING" id="1208365.B273_0401"/>
<feature type="domain" description="Cytochrome C biogenesis protein transmembrane" evidence="7">
    <location>
        <begin position="208"/>
        <end position="421"/>
    </location>
</feature>
<dbReference type="Pfam" id="PF11412">
    <property type="entry name" value="DsbD_N"/>
    <property type="match status" value="1"/>
</dbReference>
<feature type="domain" description="Thiol:disulfide interchange protein DsbD N-terminal" evidence="8">
    <location>
        <begin position="1"/>
        <end position="94"/>
    </location>
</feature>
<dbReference type="CDD" id="cd02953">
    <property type="entry name" value="DsbDgamma"/>
    <property type="match status" value="1"/>
</dbReference>
<evidence type="ECO:0000256" key="3">
    <source>
        <dbReference type="ARBA" id="ARBA00022748"/>
    </source>
</evidence>
<dbReference type="InterPro" id="IPR035671">
    <property type="entry name" value="DsbD_gamma"/>
</dbReference>
<evidence type="ECO:0000256" key="1">
    <source>
        <dbReference type="ARBA" id="ARBA00004141"/>
    </source>
</evidence>
<keyword evidence="2 6" id="KW-0812">Transmembrane</keyword>